<dbReference type="Proteomes" id="UP000461948">
    <property type="component" value="Unassembled WGS sequence"/>
</dbReference>
<dbReference type="InterPro" id="IPR036735">
    <property type="entry name" value="NGN_dom_sf"/>
</dbReference>
<feature type="domain" description="NusG-like N-terminal" evidence="4">
    <location>
        <begin position="1"/>
        <end position="101"/>
    </location>
</feature>
<dbReference type="PANTHER" id="PTHR30265">
    <property type="entry name" value="RHO-INTERACTING TRANSCRIPTION TERMINATION FACTOR NUSG"/>
    <property type="match status" value="1"/>
</dbReference>
<dbReference type="GO" id="GO:0031564">
    <property type="term" value="P:transcription antitermination"/>
    <property type="evidence" value="ECO:0007669"/>
    <property type="project" value="UniProtKB-KW"/>
</dbReference>
<keyword evidence="3" id="KW-0804">Transcription</keyword>
<protein>
    <submittedName>
        <fullName evidence="5">Transcription/translation regulatory transformer protein RfaH</fullName>
    </submittedName>
</protein>
<keyword evidence="2" id="KW-0805">Transcription regulation</keyword>
<proteinExistence type="predicted"/>
<dbReference type="NCBIfam" id="NF006534">
    <property type="entry name" value="PRK09014.1"/>
    <property type="match status" value="1"/>
</dbReference>
<dbReference type="EMBL" id="WKLC01000017">
    <property type="protein sequence ID" value="MSE13843.1"/>
    <property type="molecule type" value="Genomic_DNA"/>
</dbReference>
<evidence type="ECO:0000256" key="1">
    <source>
        <dbReference type="ARBA" id="ARBA00022814"/>
    </source>
</evidence>
<dbReference type="PANTHER" id="PTHR30265:SF7">
    <property type="entry name" value="TRANSCRIPTION ANTITERMINATION PROTEIN RFAH"/>
    <property type="match status" value="1"/>
</dbReference>
<dbReference type="RefSeq" id="WP_187495360.1">
    <property type="nucleotide sequence ID" value="NZ_CP134747.1"/>
</dbReference>
<dbReference type="CDD" id="cd09892">
    <property type="entry name" value="NGN_SP_RfaH"/>
    <property type="match status" value="1"/>
</dbReference>
<dbReference type="InterPro" id="IPR006645">
    <property type="entry name" value="NGN-like_dom"/>
</dbReference>
<name>A0A7X2MII7_ENTAG</name>
<evidence type="ECO:0000313" key="6">
    <source>
        <dbReference type="Proteomes" id="UP000461948"/>
    </source>
</evidence>
<evidence type="ECO:0000313" key="5">
    <source>
        <dbReference type="EMBL" id="MSE13843.1"/>
    </source>
</evidence>
<organism evidence="5 6">
    <name type="scientific">Enterobacter agglomerans</name>
    <name type="common">Erwinia herbicola</name>
    <name type="synonym">Pantoea agglomerans</name>
    <dbReference type="NCBI Taxonomy" id="549"/>
    <lineage>
        <taxon>Bacteria</taxon>
        <taxon>Pseudomonadati</taxon>
        <taxon>Pseudomonadota</taxon>
        <taxon>Gammaproteobacteria</taxon>
        <taxon>Enterobacterales</taxon>
        <taxon>Erwiniaceae</taxon>
        <taxon>Pantoea</taxon>
        <taxon>Pantoea agglomerans group</taxon>
    </lineage>
</organism>
<dbReference type="AlphaFoldDB" id="A0A7X2MII7"/>
<accession>A0A7X2MII7</accession>
<evidence type="ECO:0000256" key="2">
    <source>
        <dbReference type="ARBA" id="ARBA00023015"/>
    </source>
</evidence>
<dbReference type="Gene3D" id="3.30.70.940">
    <property type="entry name" value="NusG, N-terminal domain"/>
    <property type="match status" value="1"/>
</dbReference>
<reference evidence="5 6" key="1">
    <citation type="submission" date="2019-11" db="EMBL/GenBank/DDBJ databases">
        <title>Draft Genome Sequence of Plant Growth-Promoting Rhizosphere-Associated Bacteria.</title>
        <authorList>
            <person name="Vasilyev I.Y."/>
            <person name="Radchenko V."/>
            <person name="Ilnitskaya E.V."/>
        </authorList>
    </citation>
    <scope>NUCLEOTIDE SEQUENCE [LARGE SCALE GENOMIC DNA]</scope>
    <source>
        <strain evidence="5 6">VRA_MhP_f</strain>
    </source>
</reference>
<dbReference type="SUPFAM" id="SSF82679">
    <property type="entry name" value="N-utilization substance G protein NusG, N-terminal domain"/>
    <property type="match status" value="1"/>
</dbReference>
<keyword evidence="1" id="KW-0889">Transcription antitermination</keyword>
<dbReference type="InterPro" id="IPR043425">
    <property type="entry name" value="NusG-like"/>
</dbReference>
<dbReference type="Pfam" id="PF02357">
    <property type="entry name" value="NusG"/>
    <property type="match status" value="1"/>
</dbReference>
<sequence>MKQWYVLQTLFAQEKRAEAHLINQGVECYLPFFTCQLLADGKVKPVKAQPLFPGYLFAKFDPEDIHTTTIKSTRGVSTIVRFGNRIAVMSDEEMNRLRHGADSAAKADMQSPAHGDKVLIAGGVFGNLEAIWHEPNGAKRAILLLNFMGRLIELDLKKARSEGMQIKRLTGSNQAAA</sequence>
<dbReference type="GO" id="GO:0006354">
    <property type="term" value="P:DNA-templated transcription elongation"/>
    <property type="evidence" value="ECO:0007669"/>
    <property type="project" value="InterPro"/>
</dbReference>
<dbReference type="SMART" id="SM00738">
    <property type="entry name" value="NGN"/>
    <property type="match status" value="1"/>
</dbReference>
<dbReference type="GO" id="GO:0005829">
    <property type="term" value="C:cytosol"/>
    <property type="evidence" value="ECO:0007669"/>
    <property type="project" value="TreeGrafter"/>
</dbReference>
<gene>
    <name evidence="5" type="primary">rfaH</name>
    <name evidence="5" type="ORF">GKC49_01340</name>
</gene>
<evidence type="ECO:0000259" key="4">
    <source>
        <dbReference type="SMART" id="SM00738"/>
    </source>
</evidence>
<evidence type="ECO:0000256" key="3">
    <source>
        <dbReference type="ARBA" id="ARBA00023163"/>
    </source>
</evidence>
<comment type="caution">
    <text evidence="5">The sequence shown here is derived from an EMBL/GenBank/DDBJ whole genome shotgun (WGS) entry which is preliminary data.</text>
</comment>